<dbReference type="Proteomes" id="UP000254387">
    <property type="component" value="Unassembled WGS sequence"/>
</dbReference>
<dbReference type="AlphaFoldDB" id="A0A378AHV1"/>
<proteinExistence type="predicted"/>
<evidence type="ECO:0000313" key="1">
    <source>
        <dbReference type="EMBL" id="STV07951.1"/>
    </source>
</evidence>
<gene>
    <name evidence="1" type="ORF">NCTC5053_02079</name>
</gene>
<sequence>MECQHFVPHAFIQQTQVCSLAIGLPPGVKLIFNCVHYSGTSIFISSCDDNVICDHSA</sequence>
<accession>A0A378AHV1</accession>
<name>A0A378AHV1_KLEPN</name>
<organism evidence="1 2">
    <name type="scientific">Klebsiella pneumoniae</name>
    <dbReference type="NCBI Taxonomy" id="573"/>
    <lineage>
        <taxon>Bacteria</taxon>
        <taxon>Pseudomonadati</taxon>
        <taxon>Pseudomonadota</taxon>
        <taxon>Gammaproteobacteria</taxon>
        <taxon>Enterobacterales</taxon>
        <taxon>Enterobacteriaceae</taxon>
        <taxon>Klebsiella/Raoultella group</taxon>
        <taxon>Klebsiella</taxon>
        <taxon>Klebsiella pneumoniae complex</taxon>
    </lineage>
</organism>
<protein>
    <submittedName>
        <fullName evidence="1">Uncharacterized protein</fullName>
    </submittedName>
</protein>
<dbReference type="EMBL" id="UGMN01000004">
    <property type="protein sequence ID" value="STV07951.1"/>
    <property type="molecule type" value="Genomic_DNA"/>
</dbReference>
<reference evidence="1 2" key="1">
    <citation type="submission" date="2018-06" db="EMBL/GenBank/DDBJ databases">
        <authorList>
            <consortium name="Pathogen Informatics"/>
            <person name="Doyle S."/>
        </authorList>
    </citation>
    <scope>NUCLEOTIDE SEQUENCE [LARGE SCALE GENOMIC DNA]</scope>
    <source>
        <strain evidence="1 2">NCTC5053</strain>
    </source>
</reference>
<evidence type="ECO:0000313" key="2">
    <source>
        <dbReference type="Proteomes" id="UP000254387"/>
    </source>
</evidence>